<feature type="region of interest" description="Disordered" evidence="3">
    <location>
        <begin position="1357"/>
        <end position="1407"/>
    </location>
</feature>
<gene>
    <name evidence="5" type="ORF">GBAR_LOCUS14643</name>
</gene>
<keyword evidence="2" id="KW-0539">Nucleus</keyword>
<dbReference type="PROSITE" id="PS50827">
    <property type="entry name" value="DDT"/>
    <property type="match status" value="1"/>
</dbReference>
<dbReference type="InterPro" id="IPR018501">
    <property type="entry name" value="DDT_dom"/>
</dbReference>
<comment type="subcellular location">
    <subcellularLocation>
        <location evidence="1">Nucleus</location>
    </subcellularLocation>
</comment>
<feature type="compositionally biased region" description="Pro residues" evidence="3">
    <location>
        <begin position="828"/>
        <end position="837"/>
    </location>
</feature>
<sequence length="1540" mass="166831">MNLTSDLLPRDLLPSLGEVAKVTAVTKGKMVPADSLSGDAVSSVSIGYLPPATAQPTQVFASSSNDATDHTPNTPCPQSIPPPLTGTDSLHSNPPPGPSPHTTSPSAATPTGRVFITVPTSSAPQSVNLDQPPPALIPIPESQGSGTGTGQNDAGPGKTLAPPTKRGRGRGRGRIGGRGRGGRTAQITSGDLGEGVVVRKRRGRGRVRLFVHDSTSRNVTASVVAGVAGSSARVITGGEGEDRGAWKKLQDDKRRALVMKAKSDLLLKKRSEVKRAILTQRKVAQRQRRERERAMMRQARERQDKINRQKEVEEREYRRQRMARQRETETERKAKERTHRLLAHLQQQEYDRDRRLYQHRLDLERAQQLKRPTEDLLVGDTVSFPPLGKLAWLKLPSTAFADLLMVFQFTQSFREFLEMEAAPSFPSLFCSLHNHGTEVLSDLFVQLLRAALFDPGSNALTTAGQPVTEVVVTRFTSSEVARLFLQERLNEGVMPHLSEVVETLTTQPLESLCPSHKVQVLAALVNEIMASPDLCREVDIRMEQIASFRREKWKINLKLKRFRSKLSSEYGIGAKKKPIVYCGRGRPPKKALMTYGQEGGAEESSGEEGEDPSDQLDEQKADEEYSDEDSDEETPTEREGLQKRIRSLMKKLQFIRSCIHRQSLQVRQFPLGQDRYARQYWNIPQLAGILVEGIETSLHGSGQLDYEVAPSNDDNHNSSTNQITPTAEAMQEGSSRQPPIYTSPQNVSPAVNQVSGGVVSQKVGGVSGGTVSPVLGVVSQEVGVVSLGVGVVSKEVEKLKKDMTAVWSMSSDVRSPSATAPPTVTPHIPTPSTPSQPPESHSQTGGMEWEPNSNKQDPEPSSSANHHTLIPSHPPSPPHDKSPPVATTTTNPVAMETEKTPDPQTNQQSTSDSAAVPMTTEQISTPWFSLTPRSPCETKPAVTVATAALQNGITEAQYQLVATTTGGQQLLAQATPSGMMQYYITPSGAMAAAPTQQLQVGYALVGNTLVPQQYLTAAATPQQQFIVSQGGVQYLVGGGASGLLGLGGMAVLPQTGGVAIGEGGASVQTLGEGGGAVVLGGAGGVVTGDEAANTTTKSVGGVRAEDVTNHVAALTVPPGDVTPSQTQDTVAMEVSPVVSKDTSVPLSQEEERGSGGPLRPQEERGSGDTDEKKQEFITAVLPGQDGTSQYISLPADPRVLSGEYSYAVLQQPDGSSQIVLMENSTINSQTLSLECPPAVMMCNIAEADPFIIDITLMVAEQQVTAPPPPAEVKKRERARLVLAELLQEQDQDLTQGWWSITDPQVVDRLMRSLSLRGYREKGLYRNLNKQKEIVCSGMKTGPFDEFRTTFQGMIEGLVRGGKGEDGERVRSEKSSKTDSESQSSEDSGSESSDDSSSSTNHNPPDCHVTKMVAKVTTEAVQLANQIADLEVYDPAYPEMTLSAALSLFCSIMRMKDRLHEAQLLQEWEHPAVTVEEVKGYEEPLRYIGQFLLLVEQSLRRSYLRPPLRDKSISLPTNTTIITISSSYPNYYHVTLTFSSS</sequence>
<feature type="compositionally biased region" description="Acidic residues" evidence="3">
    <location>
        <begin position="624"/>
        <end position="634"/>
    </location>
</feature>
<evidence type="ECO:0000256" key="2">
    <source>
        <dbReference type="ARBA" id="ARBA00023242"/>
    </source>
</evidence>
<feature type="compositionally biased region" description="Polar residues" evidence="3">
    <location>
        <begin position="118"/>
        <end position="129"/>
    </location>
</feature>
<dbReference type="SMART" id="SM00571">
    <property type="entry name" value="DDT"/>
    <property type="match status" value="1"/>
</dbReference>
<feature type="region of interest" description="Disordered" evidence="3">
    <location>
        <begin position="60"/>
        <end position="194"/>
    </location>
</feature>
<feature type="domain" description="DDT" evidence="4">
    <location>
        <begin position="397"/>
        <end position="457"/>
    </location>
</feature>
<feature type="region of interest" description="Disordered" evidence="3">
    <location>
        <begin position="809"/>
        <end position="916"/>
    </location>
</feature>
<name>A0AA35SA53_GEOBA</name>
<feature type="compositionally biased region" description="Pro residues" evidence="3">
    <location>
        <begin position="74"/>
        <end position="84"/>
    </location>
</feature>
<protein>
    <submittedName>
        <fullName evidence="5">Bromodomain adjacent to zinc finger domain protein 2B</fullName>
    </submittedName>
</protein>
<reference evidence="5" key="1">
    <citation type="submission" date="2023-03" db="EMBL/GenBank/DDBJ databases">
        <authorList>
            <person name="Steffen K."/>
            <person name="Cardenas P."/>
        </authorList>
    </citation>
    <scope>NUCLEOTIDE SEQUENCE</scope>
</reference>
<dbReference type="Pfam" id="PF02791">
    <property type="entry name" value="DDT"/>
    <property type="match status" value="1"/>
</dbReference>
<dbReference type="GO" id="GO:0005634">
    <property type="term" value="C:nucleus"/>
    <property type="evidence" value="ECO:0007669"/>
    <property type="project" value="UniProtKB-SubCell"/>
</dbReference>
<dbReference type="EMBL" id="CASHTH010002139">
    <property type="protein sequence ID" value="CAI8025327.1"/>
    <property type="molecule type" value="Genomic_DNA"/>
</dbReference>
<dbReference type="Proteomes" id="UP001174909">
    <property type="component" value="Unassembled WGS sequence"/>
</dbReference>
<feature type="compositionally biased region" description="Basic and acidic residues" evidence="3">
    <location>
        <begin position="311"/>
        <end position="334"/>
    </location>
</feature>
<feature type="compositionally biased region" description="Polar residues" evidence="3">
    <location>
        <begin position="851"/>
        <end position="866"/>
    </location>
</feature>
<feature type="compositionally biased region" description="Acidic residues" evidence="3">
    <location>
        <begin position="600"/>
        <end position="616"/>
    </location>
</feature>
<feature type="region of interest" description="Disordered" evidence="3">
    <location>
        <begin position="1115"/>
        <end position="1172"/>
    </location>
</feature>
<feature type="compositionally biased region" description="Polar residues" evidence="3">
    <location>
        <begin position="902"/>
        <end position="916"/>
    </location>
</feature>
<dbReference type="PANTHER" id="PTHR45915">
    <property type="entry name" value="TRANSCRIPTION INTERMEDIARY FACTOR"/>
    <property type="match status" value="1"/>
</dbReference>
<feature type="region of interest" description="Disordered" evidence="3">
    <location>
        <begin position="591"/>
        <end position="641"/>
    </location>
</feature>
<organism evidence="5 6">
    <name type="scientific">Geodia barretti</name>
    <name type="common">Barrett's horny sponge</name>
    <dbReference type="NCBI Taxonomy" id="519541"/>
    <lineage>
        <taxon>Eukaryota</taxon>
        <taxon>Metazoa</taxon>
        <taxon>Porifera</taxon>
        <taxon>Demospongiae</taxon>
        <taxon>Heteroscleromorpha</taxon>
        <taxon>Tetractinellida</taxon>
        <taxon>Astrophorina</taxon>
        <taxon>Geodiidae</taxon>
        <taxon>Geodia</taxon>
    </lineage>
</organism>
<feature type="compositionally biased region" description="Low complexity" evidence="3">
    <location>
        <begin position="815"/>
        <end position="827"/>
    </location>
</feature>
<feature type="compositionally biased region" description="Polar residues" evidence="3">
    <location>
        <begin position="60"/>
        <end position="73"/>
    </location>
</feature>
<feature type="compositionally biased region" description="Basic residues" evidence="3">
    <location>
        <begin position="165"/>
        <end position="181"/>
    </location>
</feature>
<evidence type="ECO:0000256" key="1">
    <source>
        <dbReference type="ARBA" id="ARBA00004123"/>
    </source>
</evidence>
<dbReference type="GO" id="GO:0000785">
    <property type="term" value="C:chromatin"/>
    <property type="evidence" value="ECO:0007669"/>
    <property type="project" value="TreeGrafter"/>
</dbReference>
<dbReference type="PANTHER" id="PTHR45915:SF2">
    <property type="entry name" value="TOUTATIS, ISOFORM E"/>
    <property type="match status" value="1"/>
</dbReference>
<comment type="caution">
    <text evidence="5">The sequence shown here is derived from an EMBL/GenBank/DDBJ whole genome shotgun (WGS) entry which is preliminary data.</text>
</comment>
<evidence type="ECO:0000259" key="4">
    <source>
        <dbReference type="PROSITE" id="PS50827"/>
    </source>
</evidence>
<evidence type="ECO:0000256" key="3">
    <source>
        <dbReference type="SAM" id="MobiDB-lite"/>
    </source>
</evidence>
<feature type="compositionally biased region" description="Basic and acidic residues" evidence="3">
    <location>
        <begin position="1160"/>
        <end position="1172"/>
    </location>
</feature>
<evidence type="ECO:0000313" key="6">
    <source>
        <dbReference type="Proteomes" id="UP001174909"/>
    </source>
</evidence>
<feature type="compositionally biased region" description="Basic and acidic residues" evidence="3">
    <location>
        <begin position="1361"/>
        <end position="1379"/>
    </location>
</feature>
<keyword evidence="6" id="KW-1185">Reference proteome</keyword>
<accession>A0AA35SA53</accession>
<proteinExistence type="predicted"/>
<feature type="compositionally biased region" description="Low complexity" evidence="3">
    <location>
        <begin position="100"/>
        <end position="112"/>
    </location>
</feature>
<feature type="region of interest" description="Disordered" evidence="3">
    <location>
        <begin position="311"/>
        <end position="336"/>
    </location>
</feature>
<evidence type="ECO:0000313" key="5">
    <source>
        <dbReference type="EMBL" id="CAI8025327.1"/>
    </source>
</evidence>